<feature type="transmembrane region" description="Helical" evidence="1">
    <location>
        <begin position="32"/>
        <end position="54"/>
    </location>
</feature>
<organism evidence="2 3">
    <name type="scientific">Arthrobacter flavus</name>
    <dbReference type="NCBI Taxonomy" id="95172"/>
    <lineage>
        <taxon>Bacteria</taxon>
        <taxon>Bacillati</taxon>
        <taxon>Actinomycetota</taxon>
        <taxon>Actinomycetes</taxon>
        <taxon>Micrococcales</taxon>
        <taxon>Micrococcaceae</taxon>
        <taxon>Arthrobacter</taxon>
    </lineage>
</organism>
<keyword evidence="1" id="KW-0812">Transmembrane</keyword>
<keyword evidence="1" id="KW-1133">Transmembrane helix</keyword>
<protein>
    <submittedName>
        <fullName evidence="2">Uncharacterized protein</fullName>
    </submittedName>
</protein>
<keyword evidence="3" id="KW-1185">Reference proteome</keyword>
<evidence type="ECO:0000256" key="1">
    <source>
        <dbReference type="SAM" id="Phobius"/>
    </source>
</evidence>
<sequence length="113" mass="12055">MITGAVLGVIIGGLAGAVGYLLARRSHLDVKVIAIAVTLTVAAVWAFIVFYSGAESSSPVGVADLVIPVCTALAAGSFILLTQRTKWLGPRVEVQCLCEFRVREWTQEEIHES</sequence>
<accession>A0ABW4Q9D1</accession>
<comment type="caution">
    <text evidence="2">The sequence shown here is derived from an EMBL/GenBank/DDBJ whole genome shotgun (WGS) entry which is preliminary data.</text>
</comment>
<name>A0ABW4Q9D1_9MICC</name>
<feature type="transmembrane region" description="Helical" evidence="1">
    <location>
        <begin position="6"/>
        <end position="23"/>
    </location>
</feature>
<evidence type="ECO:0000313" key="2">
    <source>
        <dbReference type="EMBL" id="MFD1847297.1"/>
    </source>
</evidence>
<dbReference type="Proteomes" id="UP001597307">
    <property type="component" value="Unassembled WGS sequence"/>
</dbReference>
<feature type="transmembrane region" description="Helical" evidence="1">
    <location>
        <begin position="60"/>
        <end position="81"/>
    </location>
</feature>
<evidence type="ECO:0000313" key="3">
    <source>
        <dbReference type="Proteomes" id="UP001597307"/>
    </source>
</evidence>
<dbReference type="EMBL" id="JBHUGA010000046">
    <property type="protein sequence ID" value="MFD1847297.1"/>
    <property type="molecule type" value="Genomic_DNA"/>
</dbReference>
<feature type="non-terminal residue" evidence="2">
    <location>
        <position position="113"/>
    </location>
</feature>
<keyword evidence="1" id="KW-0472">Membrane</keyword>
<dbReference type="RefSeq" id="WP_343879596.1">
    <property type="nucleotide sequence ID" value="NZ_BAAAIJ010000046.1"/>
</dbReference>
<gene>
    <name evidence="2" type="ORF">ACFSFX_11905</name>
</gene>
<proteinExistence type="predicted"/>
<reference evidence="3" key="1">
    <citation type="journal article" date="2019" name="Int. J. Syst. Evol. Microbiol.">
        <title>The Global Catalogue of Microorganisms (GCM) 10K type strain sequencing project: providing services to taxonomists for standard genome sequencing and annotation.</title>
        <authorList>
            <consortium name="The Broad Institute Genomics Platform"/>
            <consortium name="The Broad Institute Genome Sequencing Center for Infectious Disease"/>
            <person name="Wu L."/>
            <person name="Ma J."/>
        </authorList>
    </citation>
    <scope>NUCLEOTIDE SEQUENCE [LARGE SCALE GENOMIC DNA]</scope>
    <source>
        <strain evidence="3">JCM 11496</strain>
    </source>
</reference>